<accession>A0AAN9VJK9</accession>
<name>A0AAN9VJK9_9ORTH</name>
<sequence>MSLFVCDWRGVPILDNLCITFDYLTCLWTILIFHNVRVAHLAATAGRTNAIWARVRDLPGRPVGAARAQKGPLVSTVLECGRCAPSG</sequence>
<dbReference type="EMBL" id="JAZDUA010000272">
    <property type="protein sequence ID" value="KAK7862532.1"/>
    <property type="molecule type" value="Genomic_DNA"/>
</dbReference>
<evidence type="ECO:0000313" key="2">
    <source>
        <dbReference type="Proteomes" id="UP001378592"/>
    </source>
</evidence>
<keyword evidence="2" id="KW-1185">Reference proteome</keyword>
<dbReference type="Proteomes" id="UP001378592">
    <property type="component" value="Unassembled WGS sequence"/>
</dbReference>
<protein>
    <submittedName>
        <fullName evidence="1">Uncharacterized protein</fullName>
    </submittedName>
</protein>
<dbReference type="AlphaFoldDB" id="A0AAN9VJK9"/>
<proteinExistence type="predicted"/>
<evidence type="ECO:0000313" key="1">
    <source>
        <dbReference type="EMBL" id="KAK7862532.1"/>
    </source>
</evidence>
<gene>
    <name evidence="1" type="ORF">R5R35_009003</name>
</gene>
<comment type="caution">
    <text evidence="1">The sequence shown here is derived from an EMBL/GenBank/DDBJ whole genome shotgun (WGS) entry which is preliminary data.</text>
</comment>
<reference evidence="1 2" key="1">
    <citation type="submission" date="2024-03" db="EMBL/GenBank/DDBJ databases">
        <title>The genome assembly and annotation of the cricket Gryllus longicercus Weissman &amp; Gray.</title>
        <authorList>
            <person name="Szrajer S."/>
            <person name="Gray D."/>
            <person name="Ylla G."/>
        </authorList>
    </citation>
    <scope>NUCLEOTIDE SEQUENCE [LARGE SCALE GENOMIC DNA]</scope>
    <source>
        <strain evidence="1">DAG 2021-001</strain>
        <tissue evidence="1">Whole body minus gut</tissue>
    </source>
</reference>
<organism evidence="1 2">
    <name type="scientific">Gryllus longicercus</name>
    <dbReference type="NCBI Taxonomy" id="2509291"/>
    <lineage>
        <taxon>Eukaryota</taxon>
        <taxon>Metazoa</taxon>
        <taxon>Ecdysozoa</taxon>
        <taxon>Arthropoda</taxon>
        <taxon>Hexapoda</taxon>
        <taxon>Insecta</taxon>
        <taxon>Pterygota</taxon>
        <taxon>Neoptera</taxon>
        <taxon>Polyneoptera</taxon>
        <taxon>Orthoptera</taxon>
        <taxon>Ensifera</taxon>
        <taxon>Gryllidea</taxon>
        <taxon>Grylloidea</taxon>
        <taxon>Gryllidae</taxon>
        <taxon>Gryllinae</taxon>
        <taxon>Gryllus</taxon>
    </lineage>
</organism>